<evidence type="ECO:0000313" key="3">
    <source>
        <dbReference type="Proteomes" id="UP000694414"/>
    </source>
</evidence>
<name>A0A8C9ASP3_PROSS</name>
<dbReference type="PANTHER" id="PTHR14199">
    <property type="entry name" value="NEUROBLASTOMA BREAKPOINT FAMILY MEMBER 6-LIKE PROTEIN"/>
    <property type="match status" value="1"/>
</dbReference>
<evidence type="ECO:0000313" key="2">
    <source>
        <dbReference type="Ensembl" id="ENSPSMP00000033698.1"/>
    </source>
</evidence>
<sequence length="157" mass="18202">ICSSPTMCLGFFPRMDIQEHNRELRSQLLEAKQQILDLREKLSISESTAFSLANQLQKYKCGECRDILESVLGVRLDFWEEEPAETLTLEDELRKHHVLVQNQARELTRLRQKLRDGREASSSFGQHLKTFQCVLRSHMDIYVPTPRQATVSVVSDK</sequence>
<organism evidence="2 3">
    <name type="scientific">Prolemur simus</name>
    <name type="common">Greater bamboo lemur</name>
    <name type="synonym">Hapalemur simus</name>
    <dbReference type="NCBI Taxonomy" id="1328070"/>
    <lineage>
        <taxon>Eukaryota</taxon>
        <taxon>Metazoa</taxon>
        <taxon>Chordata</taxon>
        <taxon>Craniata</taxon>
        <taxon>Vertebrata</taxon>
        <taxon>Euteleostomi</taxon>
        <taxon>Mammalia</taxon>
        <taxon>Eutheria</taxon>
        <taxon>Euarchontoglires</taxon>
        <taxon>Primates</taxon>
        <taxon>Strepsirrhini</taxon>
        <taxon>Lemuriformes</taxon>
        <taxon>Lemuridae</taxon>
        <taxon>Prolemur</taxon>
    </lineage>
</organism>
<dbReference type="AlphaFoldDB" id="A0A8C9ASP3"/>
<dbReference type="GeneTree" id="ENSGT00420000029746"/>
<dbReference type="PANTHER" id="PTHR14199:SF29">
    <property type="entry name" value="NEUROBLASTOMA BREAKPOINT FAMILY MEMBER 4-RELATED"/>
    <property type="match status" value="1"/>
</dbReference>
<dbReference type="InterPro" id="IPR055306">
    <property type="entry name" value="NBPF"/>
</dbReference>
<keyword evidence="1" id="KW-0175">Coiled coil</keyword>
<reference evidence="2" key="1">
    <citation type="submission" date="2025-08" db="UniProtKB">
        <authorList>
            <consortium name="Ensembl"/>
        </authorList>
    </citation>
    <scope>IDENTIFICATION</scope>
</reference>
<protein>
    <submittedName>
        <fullName evidence="2">Uncharacterized protein</fullName>
    </submittedName>
</protein>
<feature type="coiled-coil region" evidence="1">
    <location>
        <begin position="14"/>
        <end position="41"/>
    </location>
</feature>
<evidence type="ECO:0000256" key="1">
    <source>
        <dbReference type="SAM" id="Coils"/>
    </source>
</evidence>
<keyword evidence="3" id="KW-1185">Reference proteome</keyword>
<dbReference type="Ensembl" id="ENSPSMT00000038821.1">
    <property type="protein sequence ID" value="ENSPSMP00000033698.1"/>
    <property type="gene ID" value="ENSPSMG00000023215.1"/>
</dbReference>
<dbReference type="Proteomes" id="UP000694414">
    <property type="component" value="Unplaced"/>
</dbReference>
<proteinExistence type="predicted"/>
<accession>A0A8C9ASP3</accession>
<reference evidence="2" key="2">
    <citation type="submission" date="2025-09" db="UniProtKB">
        <authorList>
            <consortium name="Ensembl"/>
        </authorList>
    </citation>
    <scope>IDENTIFICATION</scope>
</reference>